<keyword evidence="8" id="KW-0902">Two-component regulatory system</keyword>
<dbReference type="InterPro" id="IPR003594">
    <property type="entry name" value="HATPase_dom"/>
</dbReference>
<dbReference type="EC" id="2.7.13.3" evidence="2"/>
<feature type="transmembrane region" description="Helical" evidence="9">
    <location>
        <begin position="105"/>
        <end position="121"/>
    </location>
</feature>
<feature type="domain" description="Histidine kinase" evidence="10">
    <location>
        <begin position="366"/>
        <end position="469"/>
    </location>
</feature>
<evidence type="ECO:0000256" key="2">
    <source>
        <dbReference type="ARBA" id="ARBA00012438"/>
    </source>
</evidence>
<evidence type="ECO:0000313" key="11">
    <source>
        <dbReference type="EMBL" id="QEK63049.1"/>
    </source>
</evidence>
<keyword evidence="5" id="KW-0547">Nucleotide-binding</keyword>
<keyword evidence="6 11" id="KW-0418">Kinase</keyword>
<protein>
    <recommendedName>
        <fullName evidence="2">histidine kinase</fullName>
        <ecNumber evidence="2">2.7.13.3</ecNumber>
    </recommendedName>
</protein>
<keyword evidence="4 11" id="KW-0808">Transferase</keyword>
<dbReference type="InterPro" id="IPR005467">
    <property type="entry name" value="His_kinase_dom"/>
</dbReference>
<gene>
    <name evidence="11" type="primary">glnK_1</name>
    <name evidence="11" type="ORF">FX981_01248</name>
</gene>
<evidence type="ECO:0000256" key="5">
    <source>
        <dbReference type="ARBA" id="ARBA00022741"/>
    </source>
</evidence>
<dbReference type="SUPFAM" id="SSF55874">
    <property type="entry name" value="ATPase domain of HSP90 chaperone/DNA topoisomerase II/histidine kinase"/>
    <property type="match status" value="1"/>
</dbReference>
<feature type="transmembrane region" description="Helical" evidence="9">
    <location>
        <begin position="164"/>
        <end position="189"/>
    </location>
</feature>
<evidence type="ECO:0000256" key="7">
    <source>
        <dbReference type="ARBA" id="ARBA00022840"/>
    </source>
</evidence>
<evidence type="ECO:0000256" key="9">
    <source>
        <dbReference type="SAM" id="Phobius"/>
    </source>
</evidence>
<evidence type="ECO:0000256" key="3">
    <source>
        <dbReference type="ARBA" id="ARBA00022553"/>
    </source>
</evidence>
<dbReference type="InterPro" id="IPR050980">
    <property type="entry name" value="2C_sensor_his_kinase"/>
</dbReference>
<organism evidence="11 12">
    <name type="scientific">Bacillus safensis</name>
    <dbReference type="NCBI Taxonomy" id="561879"/>
    <lineage>
        <taxon>Bacteria</taxon>
        <taxon>Bacillati</taxon>
        <taxon>Bacillota</taxon>
        <taxon>Bacilli</taxon>
        <taxon>Bacillales</taxon>
        <taxon>Bacillaceae</taxon>
        <taxon>Bacillus</taxon>
    </lineage>
</organism>
<dbReference type="Proteomes" id="UP000325032">
    <property type="component" value="Chromosome"/>
</dbReference>
<keyword evidence="12" id="KW-1185">Reference proteome</keyword>
<dbReference type="AlphaFoldDB" id="A0A5C0WEG9"/>
<feature type="transmembrane region" description="Helical" evidence="9">
    <location>
        <begin position="201"/>
        <end position="222"/>
    </location>
</feature>
<dbReference type="PANTHER" id="PTHR44936">
    <property type="entry name" value="SENSOR PROTEIN CREC"/>
    <property type="match status" value="1"/>
</dbReference>
<keyword evidence="9" id="KW-1133">Transmembrane helix</keyword>
<dbReference type="InterPro" id="IPR036890">
    <property type="entry name" value="HATPase_C_sf"/>
</dbReference>
<dbReference type="PRINTS" id="PR00344">
    <property type="entry name" value="BCTRLSENSOR"/>
</dbReference>
<evidence type="ECO:0000313" key="12">
    <source>
        <dbReference type="Proteomes" id="UP000325032"/>
    </source>
</evidence>
<evidence type="ECO:0000256" key="6">
    <source>
        <dbReference type="ARBA" id="ARBA00022777"/>
    </source>
</evidence>
<dbReference type="PANTHER" id="PTHR44936:SF9">
    <property type="entry name" value="SENSOR PROTEIN CREC"/>
    <property type="match status" value="1"/>
</dbReference>
<keyword evidence="9" id="KW-0812">Transmembrane</keyword>
<evidence type="ECO:0000256" key="8">
    <source>
        <dbReference type="ARBA" id="ARBA00023012"/>
    </source>
</evidence>
<keyword evidence="9" id="KW-0472">Membrane</keyword>
<sequence length="474" mass="54546">MLPRKIVIKKDFEDKRSSENYFFVHCGEKSLLVYCGYANRGRDVSHLSLNQLVKKDAFILIFMMVIVPLAGELKFYPVNETFRISFGAPAFFFCLLLLRKSRPLLPGFLTGAAIVLFRVGLDLIQQNADLASSFYQQFPSFFFYFTYAFLFFAVRTGRFKQRSIFIGIIGLMIELVADFVELFVQFLVFDTTMTLSKLSDMFLIAFAHSFVVISFFNMMKLYEAQSREKQIMKQNEHMMMVISNLYEETVHLKKTLKHTEHITQESYRLYRLLHEHEAGKKVSQELLKLAGEIHEVKKDNQRIYAGLSKLISKENMQDYMKAEELVQIVIRIQEKYALSLGKNISFTSDIRGIHLHDYHVFIFLSLINNLMANAVEAIKDTGMISLELKGSHDKIEIRIEDDGPGIPKKMREIVFDPGYTSKFDAFGTPSTGIGLSYVRELVQELGGQIQIEPKETKGTAFLLVLPIQNLIQRG</sequence>
<comment type="catalytic activity">
    <reaction evidence="1">
        <text>ATP + protein L-histidine = ADP + protein N-phospho-L-histidine.</text>
        <dbReference type="EC" id="2.7.13.3"/>
    </reaction>
</comment>
<feature type="transmembrane region" description="Helical" evidence="9">
    <location>
        <begin position="141"/>
        <end position="157"/>
    </location>
</feature>
<keyword evidence="3" id="KW-0597">Phosphoprotein</keyword>
<feature type="transmembrane region" description="Helical" evidence="9">
    <location>
        <begin position="57"/>
        <end position="76"/>
    </location>
</feature>
<dbReference type="InterPro" id="IPR004358">
    <property type="entry name" value="Sig_transdc_His_kin-like_C"/>
</dbReference>
<accession>A0A5C0WEG9</accession>
<feature type="transmembrane region" description="Helical" evidence="9">
    <location>
        <begin position="82"/>
        <end position="98"/>
    </location>
</feature>
<keyword evidence="7" id="KW-0067">ATP-binding</keyword>
<dbReference type="Pfam" id="PF02518">
    <property type="entry name" value="HATPase_c"/>
    <property type="match status" value="1"/>
</dbReference>
<name>A0A5C0WEG9_BACIA</name>
<dbReference type="Gene3D" id="3.30.565.10">
    <property type="entry name" value="Histidine kinase-like ATPase, C-terminal domain"/>
    <property type="match status" value="1"/>
</dbReference>
<dbReference type="GO" id="GO:0005524">
    <property type="term" value="F:ATP binding"/>
    <property type="evidence" value="ECO:0007669"/>
    <property type="project" value="UniProtKB-KW"/>
</dbReference>
<proteinExistence type="predicted"/>
<reference evidence="11 12" key="1">
    <citation type="journal article" date="2018" name="Plant Biotechnol. Rep.">
        <title>Diversity and antifungal activity of endophytic bacteria associated with Panax ginseng seedlings.</title>
        <authorList>
            <person name="Park J.M."/>
            <person name="Hong C.E."/>
            <person name="Jo S.H."/>
        </authorList>
    </citation>
    <scope>NUCLEOTIDE SEQUENCE [LARGE SCALE GENOMIC DNA]</scope>
    <source>
        <strain evidence="11 12">PgKB20</strain>
    </source>
</reference>
<dbReference type="SMART" id="SM00387">
    <property type="entry name" value="HATPase_c"/>
    <property type="match status" value="1"/>
</dbReference>
<dbReference type="GO" id="GO:0004673">
    <property type="term" value="F:protein histidine kinase activity"/>
    <property type="evidence" value="ECO:0007669"/>
    <property type="project" value="UniProtKB-EC"/>
</dbReference>
<dbReference type="GO" id="GO:0000160">
    <property type="term" value="P:phosphorelay signal transduction system"/>
    <property type="evidence" value="ECO:0007669"/>
    <property type="project" value="UniProtKB-KW"/>
</dbReference>
<evidence type="ECO:0000256" key="4">
    <source>
        <dbReference type="ARBA" id="ARBA00022679"/>
    </source>
</evidence>
<evidence type="ECO:0000256" key="1">
    <source>
        <dbReference type="ARBA" id="ARBA00000085"/>
    </source>
</evidence>
<dbReference type="PROSITE" id="PS50109">
    <property type="entry name" value="HIS_KIN"/>
    <property type="match status" value="1"/>
</dbReference>
<dbReference type="EMBL" id="CP043404">
    <property type="protein sequence ID" value="QEK63049.1"/>
    <property type="molecule type" value="Genomic_DNA"/>
</dbReference>
<dbReference type="CDD" id="cd00075">
    <property type="entry name" value="HATPase"/>
    <property type="match status" value="1"/>
</dbReference>
<evidence type="ECO:0000259" key="10">
    <source>
        <dbReference type="PROSITE" id="PS50109"/>
    </source>
</evidence>